<proteinExistence type="predicted"/>
<keyword evidence="1" id="KW-0812">Transmembrane</keyword>
<feature type="transmembrane region" description="Helical" evidence="1">
    <location>
        <begin position="6"/>
        <end position="24"/>
    </location>
</feature>
<evidence type="ECO:0000313" key="3">
    <source>
        <dbReference type="Proteomes" id="UP000321578"/>
    </source>
</evidence>
<keyword evidence="1" id="KW-1133">Transmembrane helix</keyword>
<dbReference type="SUPFAM" id="SSF55961">
    <property type="entry name" value="Bet v1-like"/>
    <property type="match status" value="1"/>
</dbReference>
<evidence type="ECO:0000313" key="2">
    <source>
        <dbReference type="EMBL" id="TXD86900.1"/>
    </source>
</evidence>
<accession>A0A5C6ZAE3</accession>
<keyword evidence="3" id="KW-1185">Reference proteome</keyword>
<dbReference type="RefSeq" id="WP_147088296.1">
    <property type="nucleotide sequence ID" value="NZ_VORM01000021.1"/>
</dbReference>
<organism evidence="2 3">
    <name type="scientific">Subsaximicrobium wynnwilliamsii</name>
    <dbReference type="NCBI Taxonomy" id="291179"/>
    <lineage>
        <taxon>Bacteria</taxon>
        <taxon>Pseudomonadati</taxon>
        <taxon>Bacteroidota</taxon>
        <taxon>Flavobacteriia</taxon>
        <taxon>Flavobacteriales</taxon>
        <taxon>Flavobacteriaceae</taxon>
        <taxon>Subsaximicrobium</taxon>
    </lineage>
</organism>
<comment type="caution">
    <text evidence="2">The sequence shown here is derived from an EMBL/GenBank/DDBJ whole genome shotgun (WGS) entry which is preliminary data.</text>
</comment>
<dbReference type="Gene3D" id="3.20.80.10">
    <property type="entry name" value="Regulatory factor, effector binding domain"/>
    <property type="match status" value="1"/>
</dbReference>
<dbReference type="Proteomes" id="UP000321578">
    <property type="component" value="Unassembled WGS sequence"/>
</dbReference>
<name>A0A5C6ZAE3_9FLAO</name>
<protein>
    <submittedName>
        <fullName evidence="2">Transcription activator effector-binding protein</fullName>
    </submittedName>
</protein>
<sequence length="313" mass="35439">MKAFKYLFFLLLIFVIGFAIYIAVQPNEYNFSRSKIIKAPLPVVFEKVSDYEDWTTWEGKHLRIAAIETIASEENQSITQQFQLSSPLENKATMRYSFEPVPEGTQITWQVEGKYDFANKLNIAMSGKLEDAIAPDLEEGLDRLDRIVRAEMKKYSISIDGITQHSGGFYLYTTGSVKMDDFTNKRETMIAKIKDYAIANAVSMAGPAFVMYLKKDELNDAVIFSACVPTTSQVMSSESDILTGQLEPFKAVKTTLKGDYQYLEEARLKTFNYIEKNELVPLPDGPQLDVFINDSKSVPNPAAWLTEIYIAIE</sequence>
<dbReference type="AlphaFoldDB" id="A0A5C6ZAE3"/>
<dbReference type="InterPro" id="IPR011256">
    <property type="entry name" value="Reg_factor_effector_dom_sf"/>
</dbReference>
<gene>
    <name evidence="2" type="ORF">ESY86_19000</name>
</gene>
<dbReference type="SUPFAM" id="SSF55136">
    <property type="entry name" value="Probable bacterial effector-binding domain"/>
    <property type="match status" value="1"/>
</dbReference>
<keyword evidence="1" id="KW-0472">Membrane</keyword>
<evidence type="ECO:0000256" key="1">
    <source>
        <dbReference type="SAM" id="Phobius"/>
    </source>
</evidence>
<dbReference type="EMBL" id="VORO01000035">
    <property type="protein sequence ID" value="TXD86900.1"/>
    <property type="molecule type" value="Genomic_DNA"/>
</dbReference>
<reference evidence="2 3" key="1">
    <citation type="submission" date="2019-08" db="EMBL/GenBank/DDBJ databases">
        <title>Genomes of Subsaximicrobium wynnwilliamsii strains.</title>
        <authorList>
            <person name="Bowman J.P."/>
        </authorList>
    </citation>
    <scope>NUCLEOTIDE SEQUENCE [LARGE SCALE GENOMIC DNA]</scope>
    <source>
        <strain evidence="2 3">2-80-2</strain>
    </source>
</reference>
<dbReference type="OrthoDB" id="9807923at2"/>